<dbReference type="PROSITE" id="PS50930">
    <property type="entry name" value="HTH_LYTTR"/>
    <property type="match status" value="1"/>
</dbReference>
<keyword evidence="3" id="KW-1185">Reference proteome</keyword>
<dbReference type="OrthoDB" id="671214at2"/>
<dbReference type="Gene3D" id="2.40.50.1020">
    <property type="entry name" value="LytTr DNA-binding domain"/>
    <property type="match status" value="1"/>
</dbReference>
<evidence type="ECO:0000313" key="2">
    <source>
        <dbReference type="EMBL" id="KIC94643.1"/>
    </source>
</evidence>
<dbReference type="AlphaFoldDB" id="A0A0C1LH57"/>
<comment type="caution">
    <text evidence="2">The sequence shown here is derived from an EMBL/GenBank/DDBJ whole genome shotgun (WGS) entry which is preliminary data.</text>
</comment>
<reference evidence="2 3" key="1">
    <citation type="submission" date="2014-11" db="EMBL/GenBank/DDBJ databases">
        <title>Genome sequence of Flavihumibacter solisilvae 3-3.</title>
        <authorList>
            <person name="Zhou G."/>
            <person name="Li M."/>
            <person name="Wang G."/>
        </authorList>
    </citation>
    <scope>NUCLEOTIDE SEQUENCE [LARGE SCALE GENOMIC DNA]</scope>
    <source>
        <strain evidence="2 3">3-3</strain>
    </source>
</reference>
<feature type="domain" description="HTH LytTR-type" evidence="1">
    <location>
        <begin position="6"/>
        <end position="105"/>
    </location>
</feature>
<protein>
    <recommendedName>
        <fullName evidence="1">HTH LytTR-type domain-containing protein</fullName>
    </recommendedName>
</protein>
<accession>A0A0C1LH57</accession>
<dbReference type="SMART" id="SM00850">
    <property type="entry name" value="LytTR"/>
    <property type="match status" value="1"/>
</dbReference>
<organism evidence="2 3">
    <name type="scientific">Flavihumibacter solisilvae</name>
    <dbReference type="NCBI Taxonomy" id="1349421"/>
    <lineage>
        <taxon>Bacteria</taxon>
        <taxon>Pseudomonadati</taxon>
        <taxon>Bacteroidota</taxon>
        <taxon>Chitinophagia</taxon>
        <taxon>Chitinophagales</taxon>
        <taxon>Chitinophagaceae</taxon>
        <taxon>Flavihumibacter</taxon>
    </lineage>
</organism>
<dbReference type="EMBL" id="JSVC01000011">
    <property type="protein sequence ID" value="KIC94643.1"/>
    <property type="molecule type" value="Genomic_DNA"/>
</dbReference>
<gene>
    <name evidence="2" type="ORF">OI18_11190</name>
</gene>
<name>A0A0C1LH57_9BACT</name>
<dbReference type="InterPro" id="IPR007492">
    <property type="entry name" value="LytTR_DNA-bd_dom"/>
</dbReference>
<dbReference type="STRING" id="1349421.OI18_11190"/>
<dbReference type="Proteomes" id="UP000031408">
    <property type="component" value="Unassembled WGS sequence"/>
</dbReference>
<dbReference type="RefSeq" id="WP_039139891.1">
    <property type="nucleotide sequence ID" value="NZ_JSVC01000011.1"/>
</dbReference>
<dbReference type="GO" id="GO:0003677">
    <property type="term" value="F:DNA binding"/>
    <property type="evidence" value="ECO:0007669"/>
    <property type="project" value="InterPro"/>
</dbReference>
<evidence type="ECO:0000313" key="3">
    <source>
        <dbReference type="Proteomes" id="UP000031408"/>
    </source>
</evidence>
<evidence type="ECO:0000259" key="1">
    <source>
        <dbReference type="PROSITE" id="PS50930"/>
    </source>
</evidence>
<sequence length="107" mass="12486">MNFEPLMLKMGRAYEKVPVLNILYIICVSRLRKVVTIDNKVYLINTSLEELRSKLPDAEFMKIHKSSLICLRHVSSLNSETVIIAGRPLKVSRSYKAELHRRFNKLR</sequence>
<proteinExistence type="predicted"/>
<dbReference type="Pfam" id="PF04397">
    <property type="entry name" value="LytTR"/>
    <property type="match status" value="1"/>
</dbReference>